<feature type="compositionally biased region" description="Acidic residues" evidence="1">
    <location>
        <begin position="526"/>
        <end position="536"/>
    </location>
</feature>
<evidence type="ECO:0000256" key="1">
    <source>
        <dbReference type="SAM" id="MobiDB-lite"/>
    </source>
</evidence>
<proteinExistence type="predicted"/>
<feature type="region of interest" description="Disordered" evidence="1">
    <location>
        <begin position="322"/>
        <end position="536"/>
    </location>
</feature>
<evidence type="ECO:0000313" key="3">
    <source>
        <dbReference type="EMBL" id="KAJ1168880.1"/>
    </source>
</evidence>
<protein>
    <recommendedName>
        <fullName evidence="5">Golgi membrane protein 1</fullName>
    </recommendedName>
</protein>
<feature type="compositionally biased region" description="Basic and acidic residues" evidence="1">
    <location>
        <begin position="399"/>
        <end position="428"/>
    </location>
</feature>
<gene>
    <name evidence="3" type="ORF">NDU88_000792</name>
</gene>
<organism evidence="3 4">
    <name type="scientific">Pleurodeles waltl</name>
    <name type="common">Iberian ribbed newt</name>
    <dbReference type="NCBI Taxonomy" id="8319"/>
    <lineage>
        <taxon>Eukaryota</taxon>
        <taxon>Metazoa</taxon>
        <taxon>Chordata</taxon>
        <taxon>Craniata</taxon>
        <taxon>Vertebrata</taxon>
        <taxon>Euteleostomi</taxon>
        <taxon>Amphibia</taxon>
        <taxon>Batrachia</taxon>
        <taxon>Caudata</taxon>
        <taxon>Salamandroidea</taxon>
        <taxon>Salamandridae</taxon>
        <taxon>Pleurodelinae</taxon>
        <taxon>Pleurodeles</taxon>
    </lineage>
</organism>
<feature type="compositionally biased region" description="Basic and acidic residues" evidence="1">
    <location>
        <begin position="438"/>
        <end position="476"/>
    </location>
</feature>
<feature type="region of interest" description="Disordered" evidence="1">
    <location>
        <begin position="230"/>
        <end position="279"/>
    </location>
</feature>
<accession>A0AAV7SXE0</accession>
<evidence type="ECO:0000256" key="2">
    <source>
        <dbReference type="SAM" id="Phobius"/>
    </source>
</evidence>
<reference evidence="3" key="1">
    <citation type="journal article" date="2022" name="bioRxiv">
        <title>Sequencing and chromosome-scale assembly of the giantPleurodeles waltlgenome.</title>
        <authorList>
            <person name="Brown T."/>
            <person name="Elewa A."/>
            <person name="Iarovenko S."/>
            <person name="Subramanian E."/>
            <person name="Araus A.J."/>
            <person name="Petzold A."/>
            <person name="Susuki M."/>
            <person name="Suzuki K.-i.T."/>
            <person name="Hayashi T."/>
            <person name="Toyoda A."/>
            <person name="Oliveira C."/>
            <person name="Osipova E."/>
            <person name="Leigh N.D."/>
            <person name="Simon A."/>
            <person name="Yun M.H."/>
        </authorList>
    </citation>
    <scope>NUCLEOTIDE SEQUENCE</scope>
    <source>
        <strain evidence="3">20211129_DDA</strain>
        <tissue evidence="3">Liver</tissue>
    </source>
</reference>
<name>A0AAV7SXE0_PLEWA</name>
<feature type="compositionally biased region" description="Basic and acidic residues" evidence="1">
    <location>
        <begin position="240"/>
        <end position="258"/>
    </location>
</feature>
<feature type="compositionally biased region" description="Basic and acidic residues" evidence="1">
    <location>
        <begin position="363"/>
        <end position="389"/>
    </location>
</feature>
<keyword evidence="4" id="KW-1185">Reference proteome</keyword>
<feature type="compositionally biased region" description="Basic and acidic residues" evidence="1">
    <location>
        <begin position="488"/>
        <end position="501"/>
    </location>
</feature>
<dbReference type="AlphaFoldDB" id="A0AAV7SXE0"/>
<sequence length="536" mass="60263">MAGVPGDSLTTALPDRRGNLWGKSCPELHVPADQLHSQGSRRIMMGILPETSRLRSSVTLVILLLIAVCFLGFTYWTQLNHSQSYQKKVSFLERTISKMADAGDEAEGREADFRREMKKQKEALQHMNAMANGHIIRLKQQCDQERDQYIKAIEEKNAVVKEKEDLTSSLKQAYLKLQQDMEGFQKNQSQLLEKFTLQSEKMEMLIRLKEKCYSQMNSISKRISLPSLSGDLGAAGRSSKTQDKGFKEEQPDVKKDAGNSKADLPPLLPAKTSTPPSALKIPIPPLKLVDQLKRLFTDTVMGSDTNSETSKNMSSVATVVNGVDKPEVLKPNKKEETKEEGKLVNDQVKELKQPTQPLNNDPDLLKPNKKEETTVEEKAMNEKVKEAVEQKQPTQPLNDKPDVLKPNKKEETTEEEKAMNEKVKEAVESKQPTQPINDKPDVLKPNDKEEAMEEKKSMDGNVKEAVDEKKVDKLRAGEPGILNSNEGQEAKKAEELKDGKAKAAVNERQPAQPMENEPDLLQTNEKEEENNEEEPF</sequence>
<dbReference type="Proteomes" id="UP001066276">
    <property type="component" value="Chromosome 4_1"/>
</dbReference>
<keyword evidence="2" id="KW-0472">Membrane</keyword>
<feature type="transmembrane region" description="Helical" evidence="2">
    <location>
        <begin position="54"/>
        <end position="76"/>
    </location>
</feature>
<evidence type="ECO:0008006" key="5">
    <source>
        <dbReference type="Google" id="ProtNLM"/>
    </source>
</evidence>
<dbReference type="EMBL" id="JANPWB010000007">
    <property type="protein sequence ID" value="KAJ1168880.1"/>
    <property type="molecule type" value="Genomic_DNA"/>
</dbReference>
<evidence type="ECO:0000313" key="4">
    <source>
        <dbReference type="Proteomes" id="UP001066276"/>
    </source>
</evidence>
<keyword evidence="2" id="KW-1133">Transmembrane helix</keyword>
<keyword evidence="2" id="KW-0812">Transmembrane</keyword>
<comment type="caution">
    <text evidence="3">The sequence shown here is derived from an EMBL/GenBank/DDBJ whole genome shotgun (WGS) entry which is preliminary data.</text>
</comment>
<feature type="compositionally biased region" description="Basic and acidic residues" evidence="1">
    <location>
        <begin position="324"/>
        <end position="352"/>
    </location>
</feature>